<protein>
    <submittedName>
        <fullName evidence="2">Uncharacterized protein</fullName>
    </submittedName>
</protein>
<organism evidence="2 3">
    <name type="scientific">Seminavis robusta</name>
    <dbReference type="NCBI Taxonomy" id="568900"/>
    <lineage>
        <taxon>Eukaryota</taxon>
        <taxon>Sar</taxon>
        <taxon>Stramenopiles</taxon>
        <taxon>Ochrophyta</taxon>
        <taxon>Bacillariophyta</taxon>
        <taxon>Bacillariophyceae</taxon>
        <taxon>Bacillariophycidae</taxon>
        <taxon>Naviculales</taxon>
        <taxon>Naviculaceae</taxon>
        <taxon>Seminavis</taxon>
    </lineage>
</organism>
<dbReference type="Proteomes" id="UP001153069">
    <property type="component" value="Unassembled WGS sequence"/>
</dbReference>
<evidence type="ECO:0000256" key="1">
    <source>
        <dbReference type="SAM" id="MobiDB-lite"/>
    </source>
</evidence>
<feature type="compositionally biased region" description="Basic and acidic residues" evidence="1">
    <location>
        <begin position="44"/>
        <end position="67"/>
    </location>
</feature>
<gene>
    <name evidence="2" type="ORF">SEMRO_2_G001550.1</name>
</gene>
<keyword evidence="3" id="KW-1185">Reference proteome</keyword>
<dbReference type="AlphaFoldDB" id="A0A9N8D502"/>
<evidence type="ECO:0000313" key="3">
    <source>
        <dbReference type="Proteomes" id="UP001153069"/>
    </source>
</evidence>
<name>A0A9N8D502_9STRA</name>
<proteinExistence type="predicted"/>
<dbReference type="EMBL" id="CAICTM010000002">
    <property type="protein sequence ID" value="CAB9496179.1"/>
    <property type="molecule type" value="Genomic_DNA"/>
</dbReference>
<reference evidence="2" key="1">
    <citation type="submission" date="2020-06" db="EMBL/GenBank/DDBJ databases">
        <authorList>
            <consortium name="Plant Systems Biology data submission"/>
        </authorList>
    </citation>
    <scope>NUCLEOTIDE SEQUENCE</scope>
    <source>
        <strain evidence="2">D6</strain>
    </source>
</reference>
<feature type="region of interest" description="Disordered" evidence="1">
    <location>
        <begin position="41"/>
        <end position="67"/>
    </location>
</feature>
<accession>A0A9N8D502</accession>
<comment type="caution">
    <text evidence="2">The sequence shown here is derived from an EMBL/GenBank/DDBJ whole genome shotgun (WGS) entry which is preliminary data.</text>
</comment>
<evidence type="ECO:0000313" key="2">
    <source>
        <dbReference type="EMBL" id="CAB9496179.1"/>
    </source>
</evidence>
<sequence>MAAEDQAEGSKFAFGLSFASCGGCGILGPIGWNEDTTQATTDLSKQEKVKMPESNDTITAKKDEVEQTEAEARRKLDLKEQADQQERRLRRRIRERVSEILSVYVDTSSNNPLHENQVPVAVTNE</sequence>